<evidence type="ECO:0000313" key="3">
    <source>
        <dbReference type="RefSeq" id="XP_022956575.1"/>
    </source>
</evidence>
<dbReference type="PANTHER" id="PTHR33356">
    <property type="entry name" value="TIP41-LIKE PROTEIN"/>
    <property type="match status" value="1"/>
</dbReference>
<organism evidence="2 3">
    <name type="scientific">Cucurbita moschata</name>
    <name type="common">Winter crookneck squash</name>
    <name type="synonym">Cucurbita pepo var. moschata</name>
    <dbReference type="NCBI Taxonomy" id="3662"/>
    <lineage>
        <taxon>Eukaryota</taxon>
        <taxon>Viridiplantae</taxon>
        <taxon>Streptophyta</taxon>
        <taxon>Embryophyta</taxon>
        <taxon>Tracheophyta</taxon>
        <taxon>Spermatophyta</taxon>
        <taxon>Magnoliopsida</taxon>
        <taxon>eudicotyledons</taxon>
        <taxon>Gunneridae</taxon>
        <taxon>Pentapetalae</taxon>
        <taxon>rosids</taxon>
        <taxon>fabids</taxon>
        <taxon>Cucurbitales</taxon>
        <taxon>Cucurbitaceae</taxon>
        <taxon>Cucurbiteae</taxon>
        <taxon>Cucurbita</taxon>
    </lineage>
</organism>
<accession>A0A6J1GY57</accession>
<dbReference type="GeneID" id="111458270"/>
<evidence type="ECO:0000313" key="2">
    <source>
        <dbReference type="Proteomes" id="UP000504609"/>
    </source>
</evidence>
<gene>
    <name evidence="3" type="primary">LOC111458270</name>
</gene>
<reference evidence="3" key="1">
    <citation type="submission" date="2025-08" db="UniProtKB">
        <authorList>
            <consortium name="RefSeq"/>
        </authorList>
    </citation>
    <scope>IDENTIFICATION</scope>
    <source>
        <tissue evidence="3">Young leaves</tissue>
    </source>
</reference>
<dbReference type="PANTHER" id="PTHR33356:SF17">
    <property type="entry name" value="TPX2 CENTRAL DOMAIN-CONTAINING PROTEIN"/>
    <property type="match status" value="1"/>
</dbReference>
<feature type="region of interest" description="Disordered" evidence="1">
    <location>
        <begin position="102"/>
        <end position="128"/>
    </location>
</feature>
<keyword evidence="2" id="KW-1185">Reference proteome</keyword>
<dbReference type="KEGG" id="cmos:111458270"/>
<dbReference type="Proteomes" id="UP000504609">
    <property type="component" value="Unplaced"/>
</dbReference>
<name>A0A6J1GY57_CUCMO</name>
<dbReference type="AlphaFoldDB" id="A0A6J1GY57"/>
<dbReference type="RefSeq" id="XP_022956575.1">
    <property type="nucleotide sequence ID" value="XM_023100807.1"/>
</dbReference>
<feature type="region of interest" description="Disordered" evidence="1">
    <location>
        <begin position="67"/>
        <end position="90"/>
    </location>
</feature>
<evidence type="ECO:0000256" key="1">
    <source>
        <dbReference type="SAM" id="MobiDB-lite"/>
    </source>
</evidence>
<feature type="region of interest" description="Disordered" evidence="1">
    <location>
        <begin position="229"/>
        <end position="264"/>
    </location>
</feature>
<protein>
    <submittedName>
        <fullName evidence="3">Uncharacterized protein LOC111458270</fullName>
    </submittedName>
</protein>
<proteinExistence type="predicted"/>
<sequence length="356" mass="39034">MASASNFSLPPHFLSDHHNLPTDFPYHFNSSPVHSPLGSVLGDDDNDDDADFLAALTHRLTHTTLRDSMKPAAVHKPQAKTAMASSPQSTLSGFGSWSAWSSVSSDGSPNGPSQAPSPPTTPFGGDEDTWDLIYAAAGQVARLKMNTQRDGIIGPSQSSSKLASSMRNAGFYSHPSQFGTEPPINKQESCLNWGRQVKVENQQIYCRGGDFPHEHGNFVRAVDFPQSAWPSLHPHHRRNPSQPSTPAVSAAYHGSGSAPKKECTGTGVFLPRRYDNNPPQSRKRADCGSITLLPGKNVQDFNRSVPQMTSNRRLPPCYEALMAQRNAIFAQQRLSYSRPAERGQSHEFLLPQEWTY</sequence>